<sequence length="435" mass="46737">MYETGTAPVTYLPGSGWVDLPADIAPALAGSVSCDVVVVGGGMGGMAAALRLAELGQDVVLVEAEICGWGASGRNAGYVTQTLGSDPRILKRFYADRVRALHRFANNSVDFTESLIARHGIACDYEQTGNVATATSLRAFRRMQRHIKPSPRVIVGDADTLGIPETFIGGIHIKLGGILNPGKLALGLRGVVRASSVRVHEQTIVTNVQDTGSGVTVETPAGQIRARRAILTTNAFTNELSIAPRNLSTPVWVTAVETEPVSEEQLDATGWTSRAPITTNHFVMQSFRTTARGTLVTTTRSLQSARRPRLDRMPDQSVVRDIMRGLHERFPTLEGVGATRAWGGWIGLTPSNMATVGQLTPHIAYSMACNGHGLPQAPYLGTLLADHLAGNRMHDDLSAVWRESQRFAPGVVNPVTLRLGWLADRITDRLSGALR</sequence>
<name>A0ABN2QEI4_9ACTN</name>
<dbReference type="Gene3D" id="3.50.50.60">
    <property type="entry name" value="FAD/NAD(P)-binding domain"/>
    <property type="match status" value="1"/>
</dbReference>
<feature type="domain" description="FAD dependent oxidoreductase" evidence="1">
    <location>
        <begin position="35"/>
        <end position="386"/>
    </location>
</feature>
<dbReference type="Proteomes" id="UP001500571">
    <property type="component" value="Unassembled WGS sequence"/>
</dbReference>
<comment type="caution">
    <text evidence="2">The sequence shown here is derived from an EMBL/GenBank/DDBJ whole genome shotgun (WGS) entry which is preliminary data.</text>
</comment>
<protein>
    <submittedName>
        <fullName evidence="2">FAD-dependent oxidoreductase</fullName>
    </submittedName>
</protein>
<evidence type="ECO:0000313" key="3">
    <source>
        <dbReference type="Proteomes" id="UP001500571"/>
    </source>
</evidence>
<evidence type="ECO:0000313" key="2">
    <source>
        <dbReference type="EMBL" id="GAA1948946.1"/>
    </source>
</evidence>
<accession>A0ABN2QEI4</accession>
<dbReference type="EMBL" id="BAAAPB010000001">
    <property type="protein sequence ID" value="GAA1948946.1"/>
    <property type="molecule type" value="Genomic_DNA"/>
</dbReference>
<dbReference type="SUPFAM" id="SSF51905">
    <property type="entry name" value="FAD/NAD(P)-binding domain"/>
    <property type="match status" value="1"/>
</dbReference>
<dbReference type="PANTHER" id="PTHR13847:SF281">
    <property type="entry name" value="FAD DEPENDENT OXIDOREDUCTASE DOMAIN-CONTAINING PROTEIN"/>
    <property type="match status" value="1"/>
</dbReference>
<dbReference type="Pfam" id="PF01266">
    <property type="entry name" value="DAO"/>
    <property type="match status" value="1"/>
</dbReference>
<reference evidence="2 3" key="1">
    <citation type="journal article" date="2019" name="Int. J. Syst. Evol. Microbiol.">
        <title>The Global Catalogue of Microorganisms (GCM) 10K type strain sequencing project: providing services to taxonomists for standard genome sequencing and annotation.</title>
        <authorList>
            <consortium name="The Broad Institute Genomics Platform"/>
            <consortium name="The Broad Institute Genome Sequencing Center for Infectious Disease"/>
            <person name="Wu L."/>
            <person name="Ma J."/>
        </authorList>
    </citation>
    <scope>NUCLEOTIDE SEQUENCE [LARGE SCALE GENOMIC DNA]</scope>
    <source>
        <strain evidence="2 3">JCM 15309</strain>
    </source>
</reference>
<evidence type="ECO:0000259" key="1">
    <source>
        <dbReference type="Pfam" id="PF01266"/>
    </source>
</evidence>
<dbReference type="PANTHER" id="PTHR13847">
    <property type="entry name" value="SARCOSINE DEHYDROGENASE-RELATED"/>
    <property type="match status" value="1"/>
</dbReference>
<dbReference type="RefSeq" id="WP_344042108.1">
    <property type="nucleotide sequence ID" value="NZ_BAAAPB010000001.1"/>
</dbReference>
<organism evidence="2 3">
    <name type="scientific">Nocardioides panacihumi</name>
    <dbReference type="NCBI Taxonomy" id="400774"/>
    <lineage>
        <taxon>Bacteria</taxon>
        <taxon>Bacillati</taxon>
        <taxon>Actinomycetota</taxon>
        <taxon>Actinomycetes</taxon>
        <taxon>Propionibacteriales</taxon>
        <taxon>Nocardioidaceae</taxon>
        <taxon>Nocardioides</taxon>
    </lineage>
</organism>
<gene>
    <name evidence="2" type="ORF">GCM10009798_05200</name>
</gene>
<dbReference type="InterPro" id="IPR006076">
    <property type="entry name" value="FAD-dep_OxRdtase"/>
</dbReference>
<dbReference type="Gene3D" id="3.30.9.10">
    <property type="entry name" value="D-Amino Acid Oxidase, subunit A, domain 2"/>
    <property type="match status" value="1"/>
</dbReference>
<proteinExistence type="predicted"/>
<keyword evidence="3" id="KW-1185">Reference proteome</keyword>
<dbReference type="InterPro" id="IPR036188">
    <property type="entry name" value="FAD/NAD-bd_sf"/>
</dbReference>